<accession>A0ABY2TR26</accession>
<dbReference type="EMBL" id="SJDU01000126">
    <property type="protein sequence ID" value="TKZ35284.1"/>
    <property type="molecule type" value="Genomic_DNA"/>
</dbReference>
<dbReference type="Proteomes" id="UP000310168">
    <property type="component" value="Unassembled WGS sequence"/>
</dbReference>
<dbReference type="RefSeq" id="WP_137998241.1">
    <property type="nucleotide sequence ID" value="NZ_SJDU01000126.1"/>
</dbReference>
<evidence type="ECO:0000313" key="2">
    <source>
        <dbReference type="Proteomes" id="UP000310168"/>
    </source>
</evidence>
<organism evidence="1 2">
    <name type="scientific">Brachyspira catarrhinii</name>
    <dbReference type="NCBI Taxonomy" id="2528966"/>
    <lineage>
        <taxon>Bacteria</taxon>
        <taxon>Pseudomonadati</taxon>
        <taxon>Spirochaetota</taxon>
        <taxon>Spirochaetia</taxon>
        <taxon>Brachyspirales</taxon>
        <taxon>Brachyspiraceae</taxon>
        <taxon>Brachyspira</taxon>
    </lineage>
</organism>
<sequence length="126" mass="14431">MKKVLIILFFASVLIYAKAEAHIFYVYSEGAEQYVVEAVENAFMRAGHQITKEKSYVDYFVSVSMSVWVEDKLWGLSKVEKAKLTITVLDPRTENYIGRESVEGKSDNLNGLADKVVKNIRKYLKK</sequence>
<protein>
    <recommendedName>
        <fullName evidence="3">DUF3568 family protein</fullName>
    </recommendedName>
</protein>
<evidence type="ECO:0000313" key="1">
    <source>
        <dbReference type="EMBL" id="TKZ35284.1"/>
    </source>
</evidence>
<gene>
    <name evidence="1" type="ORF">EZH24_06060</name>
</gene>
<keyword evidence="2" id="KW-1185">Reference proteome</keyword>
<proteinExistence type="predicted"/>
<reference evidence="1 2" key="1">
    <citation type="journal article" date="2019" name="Anaerobe">
        <title>Brachyspira catarrhinii sp. nov., an anaerobic intestinal spirochaete isolated from vervet monkeys may have been misidentified as Brachyspira aalborgi in previous studies.</title>
        <authorList>
            <person name="Phillips N.D."/>
            <person name="La T."/>
            <person name="Hampson D.J."/>
        </authorList>
    </citation>
    <scope>NUCLEOTIDE SEQUENCE [LARGE SCALE GENOMIC DNA]</scope>
    <source>
        <strain evidence="1 2">Z12</strain>
    </source>
</reference>
<comment type="caution">
    <text evidence="1">The sequence shown here is derived from an EMBL/GenBank/DDBJ whole genome shotgun (WGS) entry which is preliminary data.</text>
</comment>
<name>A0ABY2TR26_9SPIR</name>
<evidence type="ECO:0008006" key="3">
    <source>
        <dbReference type="Google" id="ProtNLM"/>
    </source>
</evidence>